<organism evidence="7 8">
    <name type="scientific">Candidatus Phosphoribacter hodrii</name>
    <dbReference type="NCBI Taxonomy" id="2953743"/>
    <lineage>
        <taxon>Bacteria</taxon>
        <taxon>Bacillati</taxon>
        <taxon>Actinomycetota</taxon>
        <taxon>Actinomycetes</taxon>
        <taxon>Micrococcales</taxon>
        <taxon>Dermatophilaceae</taxon>
        <taxon>Candidatus Phosphoribacter</taxon>
    </lineage>
</organism>
<evidence type="ECO:0000256" key="1">
    <source>
        <dbReference type="ARBA" id="ARBA00022801"/>
    </source>
</evidence>
<evidence type="ECO:0000313" key="8">
    <source>
        <dbReference type="Proteomes" id="UP000718281"/>
    </source>
</evidence>
<evidence type="ECO:0000256" key="4">
    <source>
        <dbReference type="PROSITE-ProRule" id="PRU01161"/>
    </source>
</evidence>
<dbReference type="PANTHER" id="PTHR14226">
    <property type="entry name" value="NEUROPATHY TARGET ESTERASE/SWISS CHEESE D.MELANOGASTER"/>
    <property type="match status" value="1"/>
</dbReference>
<dbReference type="PROSITE" id="PS51635">
    <property type="entry name" value="PNPLA"/>
    <property type="match status" value="1"/>
</dbReference>
<dbReference type="PANTHER" id="PTHR14226:SF57">
    <property type="entry name" value="BLR7027 PROTEIN"/>
    <property type="match status" value="1"/>
</dbReference>
<feature type="domain" description="PNPLA" evidence="6">
    <location>
        <begin position="6"/>
        <end position="217"/>
    </location>
</feature>
<feature type="region of interest" description="Disordered" evidence="5">
    <location>
        <begin position="335"/>
        <end position="386"/>
    </location>
</feature>
<dbReference type="EMBL" id="JADIXZ010000004">
    <property type="protein sequence ID" value="MBK6300708.1"/>
    <property type="molecule type" value="Genomic_DNA"/>
</dbReference>
<comment type="caution">
    <text evidence="7">The sequence shown here is derived from an EMBL/GenBank/DDBJ whole genome shotgun (WGS) entry which is preliminary data.</text>
</comment>
<dbReference type="InterPro" id="IPR016035">
    <property type="entry name" value="Acyl_Trfase/lysoPLipase"/>
</dbReference>
<evidence type="ECO:0000256" key="3">
    <source>
        <dbReference type="ARBA" id="ARBA00023098"/>
    </source>
</evidence>
<feature type="short sequence motif" description="GXGXXG" evidence="4">
    <location>
        <begin position="10"/>
        <end position="15"/>
    </location>
</feature>
<sequence>MTRRGLVLGGGGVLGAAWTVGALTALEEQLGIDAREFDEFVGTSAGSVLAALLACGVDVAALREHQLGAEITAGPLSGFHYDHDTAAGGSRPPRPRAALGAPAVIRRGVSGLRRLPPTTVVSSFLPVGTGRLDRVGALIKHVAPAGWAPRAGLTVVALDYDASERIAFGRNGAPEVDLADAVMASCAIPAWYEPVSIHGRRYVDGGAWSSTNIDLMVGLDLDEVYVLAPAVTFDPDTPTRAMTRLERRWRTRVTRRALRELAEVHRDGAQVTLLGPSSLDLEVMGHNIMQAQRRMEVLQTSLQTSRVSLGDPHELGIEQGHVPHEPESADAVTAYTAVDQTESDAASDPAPDPAPDPAADAAPDPAPDAAPDPAAYPSVLTQEDRP</sequence>
<gene>
    <name evidence="7" type="ORF">IPF40_06535</name>
</gene>
<dbReference type="Gene3D" id="3.40.1090.10">
    <property type="entry name" value="Cytosolic phospholipase A2 catalytic domain"/>
    <property type="match status" value="2"/>
</dbReference>
<dbReference type="AlphaFoldDB" id="A0A935CDC6"/>
<dbReference type="GO" id="GO:0016042">
    <property type="term" value="P:lipid catabolic process"/>
    <property type="evidence" value="ECO:0007669"/>
    <property type="project" value="UniProtKB-UniRule"/>
</dbReference>
<proteinExistence type="predicted"/>
<evidence type="ECO:0000259" key="6">
    <source>
        <dbReference type="PROSITE" id="PS51635"/>
    </source>
</evidence>
<keyword evidence="1 4" id="KW-0378">Hydrolase</keyword>
<feature type="short sequence motif" description="GXSXG" evidence="4">
    <location>
        <begin position="42"/>
        <end position="46"/>
    </location>
</feature>
<dbReference type="PROSITE" id="PS50096">
    <property type="entry name" value="IQ"/>
    <property type="match status" value="1"/>
</dbReference>
<dbReference type="InterPro" id="IPR002641">
    <property type="entry name" value="PNPLA_dom"/>
</dbReference>
<dbReference type="InterPro" id="IPR050301">
    <property type="entry name" value="NTE"/>
</dbReference>
<feature type="active site" description="Nucleophile" evidence="4">
    <location>
        <position position="44"/>
    </location>
</feature>
<feature type="region of interest" description="Disordered" evidence="5">
    <location>
        <begin position="311"/>
        <end position="330"/>
    </location>
</feature>
<dbReference type="SUPFAM" id="SSF52151">
    <property type="entry name" value="FabD/lysophospholipase-like"/>
    <property type="match status" value="1"/>
</dbReference>
<dbReference type="Pfam" id="PF01734">
    <property type="entry name" value="Patatin"/>
    <property type="match status" value="1"/>
</dbReference>
<evidence type="ECO:0000256" key="2">
    <source>
        <dbReference type="ARBA" id="ARBA00022963"/>
    </source>
</evidence>
<evidence type="ECO:0000313" key="7">
    <source>
        <dbReference type="EMBL" id="MBK6300708.1"/>
    </source>
</evidence>
<feature type="active site" description="Proton acceptor" evidence="4">
    <location>
        <position position="204"/>
    </location>
</feature>
<keyword evidence="2 4" id="KW-0442">Lipid degradation</keyword>
<name>A0A935CDC6_9MICO</name>
<evidence type="ECO:0000256" key="5">
    <source>
        <dbReference type="SAM" id="MobiDB-lite"/>
    </source>
</evidence>
<feature type="compositionally biased region" description="Basic and acidic residues" evidence="5">
    <location>
        <begin position="311"/>
        <end position="327"/>
    </location>
</feature>
<accession>A0A935CDC6</accession>
<protein>
    <submittedName>
        <fullName evidence="7">Patatin-like phospholipase family protein</fullName>
    </submittedName>
</protein>
<dbReference type="GO" id="GO:0016787">
    <property type="term" value="F:hydrolase activity"/>
    <property type="evidence" value="ECO:0007669"/>
    <property type="project" value="UniProtKB-UniRule"/>
</dbReference>
<keyword evidence="3 4" id="KW-0443">Lipid metabolism</keyword>
<feature type="short sequence motif" description="DGA/G" evidence="4">
    <location>
        <begin position="204"/>
        <end position="206"/>
    </location>
</feature>
<reference evidence="7 8" key="1">
    <citation type="submission" date="2020-10" db="EMBL/GenBank/DDBJ databases">
        <title>Connecting structure to function with the recovery of over 1000 high-quality activated sludge metagenome-assembled genomes encoding full-length rRNA genes using long-read sequencing.</title>
        <authorList>
            <person name="Singleton C.M."/>
            <person name="Petriglieri F."/>
            <person name="Kristensen J.M."/>
            <person name="Kirkegaard R.H."/>
            <person name="Michaelsen T.Y."/>
            <person name="Andersen M.H."/>
            <person name="Karst S.M."/>
            <person name="Dueholm M.S."/>
            <person name="Nielsen P.H."/>
            <person name="Albertsen M."/>
        </authorList>
    </citation>
    <scope>NUCLEOTIDE SEQUENCE [LARGE SCALE GENOMIC DNA]</scope>
    <source>
        <strain evidence="7">AalE_18-Q3-R2-46_BAT3C.188</strain>
    </source>
</reference>
<dbReference type="Proteomes" id="UP000718281">
    <property type="component" value="Unassembled WGS sequence"/>
</dbReference>